<evidence type="ECO:0000313" key="4">
    <source>
        <dbReference type="Proteomes" id="UP000199585"/>
    </source>
</evidence>
<organism evidence="3 4">
    <name type="scientific">Loktanella fryxellensis</name>
    <dbReference type="NCBI Taxonomy" id="245187"/>
    <lineage>
        <taxon>Bacteria</taxon>
        <taxon>Pseudomonadati</taxon>
        <taxon>Pseudomonadota</taxon>
        <taxon>Alphaproteobacteria</taxon>
        <taxon>Rhodobacterales</taxon>
        <taxon>Roseobacteraceae</taxon>
        <taxon>Loktanella</taxon>
    </lineage>
</organism>
<dbReference type="InterPro" id="IPR027417">
    <property type="entry name" value="P-loop_NTPase"/>
</dbReference>
<dbReference type="PANTHER" id="PTHR43384:SF13">
    <property type="entry name" value="SLR0110 PROTEIN"/>
    <property type="match status" value="1"/>
</dbReference>
<gene>
    <name evidence="3" type="ORF">SAMN04488003_11449</name>
</gene>
<dbReference type="PANTHER" id="PTHR43384">
    <property type="entry name" value="SEPTUM SITE-DETERMINING PROTEIN MIND HOMOLOG, CHLOROPLASTIC-RELATED"/>
    <property type="match status" value="1"/>
</dbReference>
<keyword evidence="4" id="KW-1185">Reference proteome</keyword>
<sequence>MSSLAVFKSESPALVACTVSRDVQNFDLLIEDMEAALGERWGDLSFDDAVAFLRQPDASDLQFLALALDADDEKRLDVVIAVITAAKAHDIKVILITEDVSPTALHLLLREGGDEFVPYPLPEKELANAIERVLAPAAEVPATPEDTTRPKTTGSHDGVLIAVHGMAGGTGATTFAVNLAWELAHVDKVATPRVCLLDLDLQFGTASTYLDLPRREAVLELLSDTDSMDSTSFLQALLPFNQKLHVLTAPTDMIPLDLITAADVSRVLEMARTNFDYVVIDMPSTMVEWSQTVLEAAHVYFATLELDMRSAQNTLRLKRTLQSEDLPFDKLRFVLNRAPGFTDLSGKARVKRLAESLGIAIEVQLPDGGKQVAQTCDHGTPLAMNAPKNPMRKEIVKLAASVHAVNQADAAEARG</sequence>
<feature type="domain" description="Response regulatory" evidence="2">
    <location>
        <begin position="1"/>
        <end position="134"/>
    </location>
</feature>
<evidence type="ECO:0000313" key="3">
    <source>
        <dbReference type="EMBL" id="SEN37150.1"/>
    </source>
</evidence>
<dbReference type="Proteomes" id="UP000199585">
    <property type="component" value="Unassembled WGS sequence"/>
</dbReference>
<evidence type="ECO:0000259" key="2">
    <source>
        <dbReference type="PROSITE" id="PS50110"/>
    </source>
</evidence>
<dbReference type="InterPro" id="IPR025669">
    <property type="entry name" value="AAA_dom"/>
</dbReference>
<dbReference type="Gene3D" id="3.40.50.300">
    <property type="entry name" value="P-loop containing nucleotide triphosphate hydrolases"/>
    <property type="match status" value="1"/>
</dbReference>
<accession>A0A1H8G050</accession>
<dbReference type="InterPro" id="IPR050625">
    <property type="entry name" value="ParA/MinD_ATPase"/>
</dbReference>
<dbReference type="GO" id="GO:0000160">
    <property type="term" value="P:phosphorelay signal transduction system"/>
    <property type="evidence" value="ECO:0007669"/>
    <property type="project" value="InterPro"/>
</dbReference>
<dbReference type="GO" id="GO:0009898">
    <property type="term" value="C:cytoplasmic side of plasma membrane"/>
    <property type="evidence" value="ECO:0007669"/>
    <property type="project" value="TreeGrafter"/>
</dbReference>
<feature type="modified residue" description="4-aspartylphosphate" evidence="1">
    <location>
        <position position="32"/>
    </location>
</feature>
<dbReference type="Pfam" id="PF13614">
    <property type="entry name" value="AAA_31"/>
    <property type="match status" value="1"/>
</dbReference>
<dbReference type="SUPFAM" id="SSF52540">
    <property type="entry name" value="P-loop containing nucleoside triphosphate hydrolases"/>
    <property type="match status" value="1"/>
</dbReference>
<dbReference type="GO" id="GO:0005829">
    <property type="term" value="C:cytosol"/>
    <property type="evidence" value="ECO:0007669"/>
    <property type="project" value="TreeGrafter"/>
</dbReference>
<dbReference type="AlphaFoldDB" id="A0A1H8G050"/>
<dbReference type="InterPro" id="IPR001789">
    <property type="entry name" value="Sig_transdc_resp-reg_receiver"/>
</dbReference>
<reference evidence="3 4" key="1">
    <citation type="submission" date="2016-10" db="EMBL/GenBank/DDBJ databases">
        <authorList>
            <person name="de Groot N.N."/>
        </authorList>
    </citation>
    <scope>NUCLEOTIDE SEQUENCE [LARGE SCALE GENOMIC DNA]</scope>
    <source>
        <strain evidence="3 4">DSM 16213</strain>
    </source>
</reference>
<protein>
    <submittedName>
        <fullName evidence="3">Pilus assembly protein CpaE</fullName>
    </submittedName>
</protein>
<keyword evidence="1" id="KW-0597">Phosphoprotein</keyword>
<dbReference type="EMBL" id="FOCI01000014">
    <property type="protein sequence ID" value="SEN37150.1"/>
    <property type="molecule type" value="Genomic_DNA"/>
</dbReference>
<dbReference type="RefSeq" id="WP_177174646.1">
    <property type="nucleotide sequence ID" value="NZ_FOCI01000014.1"/>
</dbReference>
<dbReference type="PROSITE" id="PS50110">
    <property type="entry name" value="RESPONSE_REGULATORY"/>
    <property type="match status" value="1"/>
</dbReference>
<dbReference type="GO" id="GO:0005524">
    <property type="term" value="F:ATP binding"/>
    <property type="evidence" value="ECO:0007669"/>
    <property type="project" value="TreeGrafter"/>
</dbReference>
<dbReference type="GO" id="GO:0051782">
    <property type="term" value="P:negative regulation of cell division"/>
    <property type="evidence" value="ECO:0007669"/>
    <property type="project" value="TreeGrafter"/>
</dbReference>
<name>A0A1H8G050_9RHOB</name>
<evidence type="ECO:0000256" key="1">
    <source>
        <dbReference type="PROSITE-ProRule" id="PRU00169"/>
    </source>
</evidence>
<proteinExistence type="predicted"/>
<dbReference type="GO" id="GO:0016887">
    <property type="term" value="F:ATP hydrolysis activity"/>
    <property type="evidence" value="ECO:0007669"/>
    <property type="project" value="TreeGrafter"/>
</dbReference>
<dbReference type="STRING" id="245187.SAMN04488003_11449"/>